<dbReference type="AlphaFoldDB" id="A0A845MI71"/>
<protein>
    <submittedName>
        <fullName evidence="3">SDR family oxidoreductase</fullName>
    </submittedName>
</protein>
<evidence type="ECO:0000313" key="4">
    <source>
        <dbReference type="Proteomes" id="UP000445696"/>
    </source>
</evidence>
<dbReference type="Proteomes" id="UP000445696">
    <property type="component" value="Unassembled WGS sequence"/>
</dbReference>
<proteinExistence type="inferred from homology"/>
<dbReference type="InterPro" id="IPR002347">
    <property type="entry name" value="SDR_fam"/>
</dbReference>
<evidence type="ECO:0000256" key="1">
    <source>
        <dbReference type="ARBA" id="ARBA00006484"/>
    </source>
</evidence>
<evidence type="ECO:0000313" key="3">
    <source>
        <dbReference type="EMBL" id="MZR22704.1"/>
    </source>
</evidence>
<sequence>MKSEELKGKVALITAGTSGVGLRVAEQLAEAGAMVIVNGRTKEGGEKALKRLEPISPKVRFIAGDVSNYNSIKSVVDQIDQEYGCLDILVSAGAPGLPGPMPFSAMTPEQLEQGFVTRIFPRIFPVHTAIPALSKSKEASVVMLTTDAARHPTPGETVVGAVGAAVMLATKALAKELSSIGIRVNAVAMTITSDTPSWDRAFGSESFQNKLFSKAVSRFPQGRPPNASEVADAISFLLSTRATQITGQTISVNGGLSYGGW</sequence>
<accession>A0A845MI71</accession>
<keyword evidence="4" id="KW-1185">Reference proteome</keyword>
<dbReference type="PRINTS" id="PR00081">
    <property type="entry name" value="GDHRDH"/>
</dbReference>
<name>A0A845MI71_9PROT</name>
<dbReference type="Pfam" id="PF13561">
    <property type="entry name" value="adh_short_C2"/>
    <property type="match status" value="1"/>
</dbReference>
<dbReference type="OrthoDB" id="286404at2"/>
<gene>
    <name evidence="3" type="ORF">GQF03_10195</name>
</gene>
<reference evidence="3 4" key="1">
    <citation type="journal article" date="2014" name="Int. J. Syst. Evol. Microbiol.">
        <title>Sneathiella chungangensis sp. nov., isolated from a marine sand, and emended description of the genus Sneathiella.</title>
        <authorList>
            <person name="Siamphan C."/>
            <person name="Kim H."/>
            <person name="Lee J.S."/>
            <person name="Kim W."/>
        </authorList>
    </citation>
    <scope>NUCLEOTIDE SEQUENCE [LARGE SCALE GENOMIC DNA]</scope>
    <source>
        <strain evidence="3 4">KCTC 32476</strain>
    </source>
</reference>
<dbReference type="Gene3D" id="3.40.50.720">
    <property type="entry name" value="NAD(P)-binding Rossmann-like Domain"/>
    <property type="match status" value="1"/>
</dbReference>
<dbReference type="GO" id="GO:0016491">
    <property type="term" value="F:oxidoreductase activity"/>
    <property type="evidence" value="ECO:0007669"/>
    <property type="project" value="UniProtKB-KW"/>
</dbReference>
<dbReference type="EMBL" id="WTVA01000004">
    <property type="protein sequence ID" value="MZR22704.1"/>
    <property type="molecule type" value="Genomic_DNA"/>
</dbReference>
<dbReference type="PANTHER" id="PTHR43477">
    <property type="entry name" value="DIHYDROANTICAPSIN 7-DEHYDROGENASE"/>
    <property type="match status" value="1"/>
</dbReference>
<keyword evidence="2" id="KW-0560">Oxidoreductase</keyword>
<organism evidence="3 4">
    <name type="scientific">Sneathiella chungangensis</name>
    <dbReference type="NCBI Taxonomy" id="1418234"/>
    <lineage>
        <taxon>Bacteria</taxon>
        <taxon>Pseudomonadati</taxon>
        <taxon>Pseudomonadota</taxon>
        <taxon>Alphaproteobacteria</taxon>
        <taxon>Sneathiellales</taxon>
        <taxon>Sneathiellaceae</taxon>
        <taxon>Sneathiella</taxon>
    </lineage>
</organism>
<dbReference type="SUPFAM" id="SSF51735">
    <property type="entry name" value="NAD(P)-binding Rossmann-fold domains"/>
    <property type="match status" value="1"/>
</dbReference>
<dbReference type="PANTHER" id="PTHR43477:SF1">
    <property type="entry name" value="DIHYDROANTICAPSIN 7-DEHYDROGENASE"/>
    <property type="match status" value="1"/>
</dbReference>
<comment type="caution">
    <text evidence="3">The sequence shown here is derived from an EMBL/GenBank/DDBJ whole genome shotgun (WGS) entry which is preliminary data.</text>
</comment>
<dbReference type="InterPro" id="IPR051122">
    <property type="entry name" value="SDR_DHRS6-like"/>
</dbReference>
<dbReference type="RefSeq" id="WP_161339173.1">
    <property type="nucleotide sequence ID" value="NZ_JBHSDG010000004.1"/>
</dbReference>
<comment type="similarity">
    <text evidence="1">Belongs to the short-chain dehydrogenases/reductases (SDR) family.</text>
</comment>
<evidence type="ECO:0000256" key="2">
    <source>
        <dbReference type="ARBA" id="ARBA00023002"/>
    </source>
</evidence>
<dbReference type="InterPro" id="IPR036291">
    <property type="entry name" value="NAD(P)-bd_dom_sf"/>
</dbReference>